<dbReference type="EMBL" id="CASHTH010002071">
    <property type="protein sequence ID" value="CAI8024334.1"/>
    <property type="molecule type" value="Genomic_DNA"/>
</dbReference>
<feature type="region of interest" description="Disordered" evidence="15">
    <location>
        <begin position="2096"/>
        <end position="2121"/>
    </location>
</feature>
<feature type="repeat" description="ANK" evidence="11">
    <location>
        <begin position="807"/>
        <end position="839"/>
    </location>
</feature>
<feature type="repeat" description="ANK" evidence="11">
    <location>
        <begin position="968"/>
        <end position="1001"/>
    </location>
</feature>
<dbReference type="PANTHER" id="PTHR24198">
    <property type="entry name" value="ANKYRIN REPEAT AND PROTEIN KINASE DOMAIN-CONTAINING PROTEIN"/>
    <property type="match status" value="1"/>
</dbReference>
<feature type="domain" description="DSL" evidence="18">
    <location>
        <begin position="1278"/>
        <end position="1319"/>
    </location>
</feature>
<keyword evidence="12" id="KW-0505">Motor protein</keyword>
<evidence type="ECO:0000256" key="7">
    <source>
        <dbReference type="ARBA" id="ARBA00022989"/>
    </source>
</evidence>
<dbReference type="PANTHER" id="PTHR24198:SF188">
    <property type="entry name" value="ANKYRIN REPEAT DOMAIN 55"/>
    <property type="match status" value="1"/>
</dbReference>
<feature type="compositionally biased region" description="Polar residues" evidence="15">
    <location>
        <begin position="2003"/>
        <end position="2012"/>
    </location>
</feature>
<dbReference type="Pfam" id="PF12796">
    <property type="entry name" value="Ank_2"/>
    <property type="match status" value="1"/>
</dbReference>
<evidence type="ECO:0000256" key="10">
    <source>
        <dbReference type="ARBA" id="ARBA00023180"/>
    </source>
</evidence>
<dbReference type="Pfam" id="PF00023">
    <property type="entry name" value="Ank"/>
    <property type="match status" value="1"/>
</dbReference>
<dbReference type="SUPFAM" id="SSF52540">
    <property type="entry name" value="P-loop containing nucleoside triphosphate hydrolases"/>
    <property type="match status" value="1"/>
</dbReference>
<dbReference type="SMART" id="SM00129">
    <property type="entry name" value="KISc"/>
    <property type="match status" value="1"/>
</dbReference>
<evidence type="ECO:0000256" key="1">
    <source>
        <dbReference type="ARBA" id="ARBA00022473"/>
    </source>
</evidence>
<evidence type="ECO:0000256" key="12">
    <source>
        <dbReference type="PROSITE-ProRule" id="PRU00283"/>
    </source>
</evidence>
<dbReference type="GO" id="GO:0007018">
    <property type="term" value="P:microtubule-based movement"/>
    <property type="evidence" value="ECO:0007669"/>
    <property type="project" value="InterPro"/>
</dbReference>
<proteinExistence type="inferred from homology"/>
<evidence type="ECO:0000259" key="17">
    <source>
        <dbReference type="PROSITE" id="PS50067"/>
    </source>
</evidence>
<dbReference type="PROSITE" id="PS50297">
    <property type="entry name" value="ANK_REP_REGION"/>
    <property type="match status" value="5"/>
</dbReference>
<dbReference type="GO" id="GO:0005737">
    <property type="term" value="C:cytoplasm"/>
    <property type="evidence" value="ECO:0007669"/>
    <property type="project" value="TreeGrafter"/>
</dbReference>
<dbReference type="PRINTS" id="PR00380">
    <property type="entry name" value="KINESINHEAVY"/>
</dbReference>
<evidence type="ECO:0000313" key="20">
    <source>
        <dbReference type="Proteomes" id="UP001174909"/>
    </source>
</evidence>
<dbReference type="InterPro" id="IPR002110">
    <property type="entry name" value="Ankyrin_rpt"/>
</dbReference>
<reference evidence="19" key="1">
    <citation type="submission" date="2023-03" db="EMBL/GenBank/DDBJ databases">
        <authorList>
            <person name="Steffen K."/>
            <person name="Cardenas P."/>
        </authorList>
    </citation>
    <scope>NUCLEOTIDE SEQUENCE</scope>
</reference>
<feature type="compositionally biased region" description="Low complexity" evidence="15">
    <location>
        <begin position="686"/>
        <end position="702"/>
    </location>
</feature>
<dbReference type="SMART" id="SM00051">
    <property type="entry name" value="DSL"/>
    <property type="match status" value="2"/>
</dbReference>
<keyword evidence="1 14" id="KW-0217">Developmental protein</keyword>
<feature type="repeat" description="ANK" evidence="11">
    <location>
        <begin position="1002"/>
        <end position="1034"/>
    </location>
</feature>
<keyword evidence="6 12" id="KW-0067">ATP-binding</keyword>
<feature type="compositionally biased region" description="Polar residues" evidence="15">
    <location>
        <begin position="460"/>
        <end position="469"/>
    </location>
</feature>
<evidence type="ECO:0000256" key="5">
    <source>
        <dbReference type="ARBA" id="ARBA00022741"/>
    </source>
</evidence>
<dbReference type="Gene3D" id="2.10.25.140">
    <property type="match status" value="1"/>
</dbReference>
<dbReference type="InterPro" id="IPR000742">
    <property type="entry name" value="EGF"/>
</dbReference>
<evidence type="ECO:0000256" key="4">
    <source>
        <dbReference type="ARBA" id="ARBA00022737"/>
    </source>
</evidence>
<evidence type="ECO:0000256" key="13">
    <source>
        <dbReference type="PROSITE-ProRule" id="PRU00377"/>
    </source>
</evidence>
<organism evidence="19 20">
    <name type="scientific">Geodia barretti</name>
    <name type="common">Barrett's horny sponge</name>
    <dbReference type="NCBI Taxonomy" id="519541"/>
    <lineage>
        <taxon>Eukaryota</taxon>
        <taxon>Metazoa</taxon>
        <taxon>Porifera</taxon>
        <taxon>Demospongiae</taxon>
        <taxon>Heteroscleromorpha</taxon>
        <taxon>Tetractinellida</taxon>
        <taxon>Astrophorina</taxon>
        <taxon>Geodiidae</taxon>
        <taxon>Geodia</taxon>
    </lineage>
</organism>
<feature type="domain" description="DSL" evidence="18">
    <location>
        <begin position="1841"/>
        <end position="1886"/>
    </location>
</feature>
<feature type="repeat" description="ANK" evidence="11">
    <location>
        <begin position="840"/>
        <end position="872"/>
    </location>
</feature>
<dbReference type="Gene3D" id="1.25.40.20">
    <property type="entry name" value="Ankyrin repeat-containing domain"/>
    <property type="match status" value="4"/>
</dbReference>
<dbReference type="Pfam" id="PF01414">
    <property type="entry name" value="DSL"/>
    <property type="match status" value="2"/>
</dbReference>
<feature type="compositionally biased region" description="Low complexity" evidence="15">
    <location>
        <begin position="536"/>
        <end position="547"/>
    </location>
</feature>
<evidence type="ECO:0000256" key="14">
    <source>
        <dbReference type="RuleBase" id="RU280815"/>
    </source>
</evidence>
<dbReference type="InterPro" id="IPR027417">
    <property type="entry name" value="P-loop_NTPase"/>
</dbReference>
<keyword evidence="3 14" id="KW-0812">Transmembrane</keyword>
<keyword evidence="5 12" id="KW-0547">Nucleotide-binding</keyword>
<feature type="repeat" description="ANK" evidence="11">
    <location>
        <begin position="908"/>
        <end position="940"/>
    </location>
</feature>
<accession>A0AA35S7G2</accession>
<keyword evidence="14 16" id="KW-0472">Membrane</keyword>
<comment type="function">
    <text evidence="14">Putative Notch ligand involved in the mediation of Notch signaling.</text>
</comment>
<evidence type="ECO:0000256" key="16">
    <source>
        <dbReference type="SAM" id="Phobius"/>
    </source>
</evidence>
<keyword evidence="4 14" id="KW-0677">Repeat</keyword>
<feature type="compositionally biased region" description="Pro residues" evidence="15">
    <location>
        <begin position="671"/>
        <end position="681"/>
    </location>
</feature>
<feature type="transmembrane region" description="Helical" evidence="16">
    <location>
        <begin position="1933"/>
        <end position="1961"/>
    </location>
</feature>
<feature type="disulfide bond" evidence="13">
    <location>
        <begin position="1280"/>
        <end position="1289"/>
    </location>
</feature>
<feature type="compositionally biased region" description="Low complexity" evidence="15">
    <location>
        <begin position="633"/>
        <end position="645"/>
    </location>
</feature>
<dbReference type="PROSITE" id="PS50067">
    <property type="entry name" value="KINESIN_MOTOR_2"/>
    <property type="match status" value="1"/>
</dbReference>
<gene>
    <name evidence="19" type="ORF">GBAR_LOCUS14144</name>
</gene>
<feature type="region of interest" description="Disordered" evidence="15">
    <location>
        <begin position="1354"/>
        <end position="1434"/>
    </location>
</feature>
<dbReference type="GO" id="GO:0005524">
    <property type="term" value="F:ATP binding"/>
    <property type="evidence" value="ECO:0007669"/>
    <property type="project" value="UniProtKB-UniRule"/>
</dbReference>
<dbReference type="GO" id="GO:0008017">
    <property type="term" value="F:microtubule binding"/>
    <property type="evidence" value="ECO:0007669"/>
    <property type="project" value="InterPro"/>
</dbReference>
<feature type="region of interest" description="Disordered" evidence="15">
    <location>
        <begin position="1602"/>
        <end position="1626"/>
    </location>
</feature>
<dbReference type="PROSITE" id="PS51051">
    <property type="entry name" value="DSL"/>
    <property type="match status" value="2"/>
</dbReference>
<dbReference type="SMART" id="SM00248">
    <property type="entry name" value="ANK"/>
    <property type="match status" value="7"/>
</dbReference>
<feature type="disulfide bond" evidence="13">
    <location>
        <begin position="1310"/>
        <end position="1319"/>
    </location>
</feature>
<feature type="region of interest" description="Disordered" evidence="15">
    <location>
        <begin position="575"/>
        <end position="706"/>
    </location>
</feature>
<comment type="similarity">
    <text evidence="12">Belongs to the TRAFAC class myosin-kinesin ATPase superfamily. Kinesin family.</text>
</comment>
<feature type="compositionally biased region" description="Low complexity" evidence="15">
    <location>
        <begin position="1354"/>
        <end position="1381"/>
    </location>
</feature>
<evidence type="ECO:0000256" key="3">
    <source>
        <dbReference type="ARBA" id="ARBA00022692"/>
    </source>
</evidence>
<dbReference type="InterPro" id="IPR001774">
    <property type="entry name" value="DSL"/>
</dbReference>
<feature type="region of interest" description="Disordered" evidence="15">
    <location>
        <begin position="1981"/>
        <end position="2083"/>
    </location>
</feature>
<feature type="binding site" evidence="12">
    <location>
        <begin position="78"/>
        <end position="85"/>
    </location>
    <ligand>
        <name>ATP</name>
        <dbReference type="ChEBI" id="CHEBI:30616"/>
    </ligand>
</feature>
<dbReference type="SUPFAM" id="SSF48403">
    <property type="entry name" value="Ankyrin repeat"/>
    <property type="match status" value="1"/>
</dbReference>
<feature type="compositionally biased region" description="Acidic residues" evidence="15">
    <location>
        <begin position="2108"/>
        <end position="2121"/>
    </location>
</feature>
<protein>
    <recommendedName>
        <fullName evidence="14">Delta-like protein</fullName>
    </recommendedName>
</protein>
<keyword evidence="8 11" id="KW-0040">ANK repeat</keyword>
<dbReference type="GO" id="GO:0016020">
    <property type="term" value="C:membrane"/>
    <property type="evidence" value="ECO:0007669"/>
    <property type="project" value="UniProtKB-SubCell"/>
</dbReference>
<dbReference type="Proteomes" id="UP001174909">
    <property type="component" value="Unassembled WGS sequence"/>
</dbReference>
<feature type="compositionally biased region" description="Low complexity" evidence="15">
    <location>
        <begin position="2013"/>
        <end position="2029"/>
    </location>
</feature>
<evidence type="ECO:0000256" key="6">
    <source>
        <dbReference type="ARBA" id="ARBA00022840"/>
    </source>
</evidence>
<feature type="compositionally biased region" description="Polar residues" evidence="15">
    <location>
        <begin position="588"/>
        <end position="612"/>
    </location>
</feature>
<dbReference type="Gene3D" id="2.60.40.3510">
    <property type="match status" value="2"/>
</dbReference>
<evidence type="ECO:0000256" key="9">
    <source>
        <dbReference type="ARBA" id="ARBA00023157"/>
    </source>
</evidence>
<comment type="caution">
    <text evidence="13">Lacks conserved residue(s) required for the propagation of feature annotation.</text>
</comment>
<feature type="transmembrane region" description="Helical" evidence="16">
    <location>
        <begin position="1477"/>
        <end position="1504"/>
    </location>
</feature>
<dbReference type="PROSITE" id="PS50088">
    <property type="entry name" value="ANK_REPEAT"/>
    <property type="match status" value="5"/>
</dbReference>
<dbReference type="GO" id="GO:0003777">
    <property type="term" value="F:microtubule motor activity"/>
    <property type="evidence" value="ECO:0007669"/>
    <property type="project" value="InterPro"/>
</dbReference>
<dbReference type="Pfam" id="PF07657">
    <property type="entry name" value="MNNL"/>
    <property type="match status" value="2"/>
</dbReference>
<sequence length="2121" mass="228488">MNMSRHFRVAVNCCPSEEEKVWRVEGDSLETSDGGESYSFDAILRERGGGDELYTRTISPLVSSALEAGHDLFIVAYGPSGTGKTHTVFGPSAQISRLRRGARGIVARLGDQVFDLVSQDRVCRVSASFFHVFEDGRVTDLFDSRRRRLDVVENSSDTSSYSVPSLAVHQVSSTLELARLTERAKLMRNASGGRRDHRPNPQSYKSHCSHAFVSLLVERVVGVRGEGRGEESVTTSQITVVDMAGHSIELIQANQPSPDSGVQTLHQILTTLPSQGITAVAGLFSSSPLTKLLKPCLGGSSEAVLLGTVSLVTQINESDLGKTLERIADMKKKVCGKVGVSEEPRSWKRGQEQDKEYVEINGQRFSELTSSCGHLLGSLDKLETHLMHNGISRKKQQTPLPTSTNVPVSKAPAFPRPFLTRPAQLAKPISPLPVFTTTPQPSTTHSSSSSLDDSSLSDDAFSQPSTTVSGPPPPPLRDIPHIIPHSVFPPPRPVPRSVPFRPSSAHSHHQHSSLASSSQQSHWLLPLFLSPKHPHTLTTSHPTLSTLPRPPIPLKQLAPLPKPVLPHTLGLSRPLPPVIRPHPPLPSASVSYGPTPLQTSTPKKRNQLSVTPLTPGLPLSALPSIPPSPSHPSTPGSLTPNAGSPAPSPNPSPVPIHRHLIIPSSHLHPLTSPPHPVPVPPIARGSLSTSSSSITLSDSDLSQEARDTFDPVMRSRMLSMHRNSLPYNGVPNENYQTPQEEAPPYEDVDHSFHRGQVGAEGSGGGGRRNMSEYTSREEIHMAAMEGVKSSQLKKLAIQYGVDYRDHGGRTPLMYAVLGNQPRMCDTLLHLGAKVNAQDSTGLTPLLWATFQAKPQCMKILLKHGADICMRDSEGRSVFHWAVKTPNINCLKALQRQATPTIINTPDKEGLTPLHWAVLCNQPAHTNLLLSAAADVSLQDSEGRTALTHAVLSSSSACIKGAVNHRDEKGRTALHYACAEGSTDCVRTLITARSCDLHGRDSRGTTPLHWAAAANQPSVLQLLLRRGVDRSLKDSDGLTAVEHAEVRGHSECAHILHNYGLRRPSSALSLASQVSVHAAQPLSLDEHGHVSLSLPHRQFSLSCSSLPRPPADGQAHPTDDSLSDHIQGAEPQTHTQHSLEANGGYNVSVLISFYSNPSHRHYSGDCCDFIAVWGSCWGDCDNYFLVCLGEGSEEVCRDTGEVGDSDSITFDSHVGRLPNPINFTVDGSWNGGLSVTVDVYDNDHYSDDEFIGWFRVTEPTNGSLALSGRQASITLSVTVSCSEGYFGADCSVECEPEPSSHWCGSDGRWVCVDGWTGEWCDICTPPSNCSKTGGYCRSPGQCLCREGFTGPSCNTSSSPTLPPSTSGALPNTTSTSPHSPTSVATNIGIPSNTPLPTAPATEPPTSGPKPTSDFSPTTNSSPDQPPTGPSNISFSTGIVTPASTAVLESLVDQVIPTGTSKPNLSPILMASRGEMGSVIGGVTAGLVVLIVLLVFLIIAIWYCLYQQRQKRKRKKRGDDVHPLVQPLIGENPMYVDHAMGTHAAHQNGREYHQFTNPLYGLVRSTQSLSSPTRSAAPSSPLYAYPTRRGHLLASVYLPGDDSPLTGSLSSQQHGVSSSPRGDQHFEQQPLLPSTVSGEEQPANSDVGEPANIDRLEMNVTVVVCILAAVRGLLTVLRELKTVAGCCRASYTFFQTYHSYVNPQHNRGDTGQCCESQTRPPCADGSFCDNIFTLCVQETSHSLPETGNIRQQDCPLGHTVSQTFVNSDNITFDTSSPVTSTGDIWPGSFRLVVQVFDADQQNPDDFVDILVVEHLLSPSDSFTLPTAYTSEAGIFTIVISFRVECSENLYGGRCDVFCKPANGSNQGFYYCDSEGQRVCFDGYQNPETNCTEAVTAGCPECDDSVHTNCTMRGNCTSTCTTAINCAERSSKEDNVAGVVVGVVVSVLVIVTVVAVVIGIVILLRRQTLSYVRIHQSNHVITHTNSSYLSPGSSTKVQMPGDNPIYMSSTNVNEVSSSPLHSPTHSSASPPSRATDVTPIEDLVPEDQNEIGEVPFDDAVYSSPSSYRHPPTPAGKLNPYGNYGDSTITRVAGDQLFDDSKYAWSPPSQTDSDDIDSDYQSEYL</sequence>
<feature type="compositionally biased region" description="Polar residues" evidence="15">
    <location>
        <begin position="435"/>
        <end position="445"/>
    </location>
</feature>
<feature type="compositionally biased region" description="Low complexity" evidence="15">
    <location>
        <begin position="1605"/>
        <end position="1617"/>
    </location>
</feature>
<dbReference type="GO" id="GO:0007219">
    <property type="term" value="P:Notch signaling pathway"/>
    <property type="evidence" value="ECO:0007669"/>
    <property type="project" value="InterPro"/>
</dbReference>
<evidence type="ECO:0000313" key="19">
    <source>
        <dbReference type="EMBL" id="CAI8024334.1"/>
    </source>
</evidence>
<feature type="domain" description="Kinesin motor" evidence="17">
    <location>
        <begin position="6"/>
        <end position="333"/>
    </location>
</feature>
<dbReference type="InterPro" id="IPR036961">
    <property type="entry name" value="Kinesin_motor_dom_sf"/>
</dbReference>
<dbReference type="Pfam" id="PF00225">
    <property type="entry name" value="Kinesin"/>
    <property type="match status" value="1"/>
</dbReference>
<dbReference type="PROSITE" id="PS01186">
    <property type="entry name" value="EGF_2"/>
    <property type="match status" value="1"/>
</dbReference>
<dbReference type="InterPro" id="IPR036770">
    <property type="entry name" value="Ankyrin_rpt-contain_sf"/>
</dbReference>
<dbReference type="Pfam" id="PF13857">
    <property type="entry name" value="Ank_5"/>
    <property type="match status" value="1"/>
</dbReference>
<dbReference type="Gene3D" id="3.40.850.10">
    <property type="entry name" value="Kinesin motor domain"/>
    <property type="match status" value="1"/>
</dbReference>
<name>A0AA35S7G2_GEOBA</name>
<evidence type="ECO:0000256" key="2">
    <source>
        <dbReference type="ARBA" id="ARBA00022536"/>
    </source>
</evidence>
<keyword evidence="20" id="KW-1185">Reference proteome</keyword>
<evidence type="ECO:0000259" key="18">
    <source>
        <dbReference type="PROSITE" id="PS51051"/>
    </source>
</evidence>
<keyword evidence="7 14" id="KW-1133">Transmembrane helix</keyword>
<keyword evidence="9 13" id="KW-1015">Disulfide bond</keyword>
<evidence type="ECO:0000256" key="11">
    <source>
        <dbReference type="PROSITE-ProRule" id="PRU00023"/>
    </source>
</evidence>
<feature type="compositionally biased region" description="Polar residues" evidence="15">
    <location>
        <begin position="1382"/>
        <end position="1391"/>
    </location>
</feature>
<dbReference type="InterPro" id="IPR001752">
    <property type="entry name" value="Kinesin_motor_dom"/>
</dbReference>
<dbReference type="PROSITE" id="PS00022">
    <property type="entry name" value="EGF_1"/>
    <property type="match status" value="1"/>
</dbReference>
<feature type="compositionally biased region" description="Polar residues" evidence="15">
    <location>
        <begin position="1407"/>
        <end position="1421"/>
    </location>
</feature>
<feature type="compositionally biased region" description="Polar residues" evidence="15">
    <location>
        <begin position="1981"/>
        <end position="1994"/>
    </location>
</feature>
<evidence type="ECO:0000256" key="15">
    <source>
        <dbReference type="SAM" id="MobiDB-lite"/>
    </source>
</evidence>
<evidence type="ECO:0000256" key="8">
    <source>
        <dbReference type="ARBA" id="ARBA00023043"/>
    </source>
</evidence>
<feature type="region of interest" description="Disordered" evidence="15">
    <location>
        <begin position="1104"/>
        <end position="1134"/>
    </location>
</feature>
<dbReference type="InterPro" id="IPR011651">
    <property type="entry name" value="Notch_ligand_N"/>
</dbReference>
<feature type="compositionally biased region" description="Pro residues" evidence="15">
    <location>
        <begin position="575"/>
        <end position="586"/>
    </location>
</feature>
<comment type="caution">
    <text evidence="19">The sequence shown here is derived from an EMBL/GenBank/DDBJ whole genome shotgun (WGS) entry which is preliminary data.</text>
</comment>
<feature type="disulfide bond" evidence="13">
    <location>
        <begin position="1843"/>
        <end position="1852"/>
    </location>
</feature>
<feature type="compositionally biased region" description="Low complexity" evidence="15">
    <location>
        <begin position="446"/>
        <end position="459"/>
    </location>
</feature>
<feature type="compositionally biased region" description="Pro residues" evidence="15">
    <location>
        <begin position="487"/>
        <end position="496"/>
    </location>
</feature>
<keyword evidence="14" id="KW-0732">Signal</keyword>
<comment type="subcellular location">
    <subcellularLocation>
        <location evidence="14">Membrane</location>
        <topology evidence="14">Single-pass type I membrane protein</topology>
    </subcellularLocation>
</comment>
<dbReference type="Gene3D" id="2.10.25.10">
    <property type="entry name" value="Laminin"/>
    <property type="match status" value="1"/>
</dbReference>
<feature type="region of interest" description="Disordered" evidence="15">
    <location>
        <begin position="430"/>
        <end position="517"/>
    </location>
</feature>
<keyword evidence="2 14" id="KW-0245">EGF-like domain</keyword>
<keyword evidence="10" id="KW-0325">Glycoprotein</keyword>
<feature type="region of interest" description="Disordered" evidence="15">
    <location>
        <begin position="536"/>
        <end position="559"/>
    </location>
</feature>